<dbReference type="AlphaFoldDB" id="S4MQZ3"/>
<dbReference type="Proteomes" id="UP000015001">
    <property type="component" value="Unassembled WGS sequence"/>
</dbReference>
<dbReference type="PATRIC" id="fig|1283301.3.peg.7014"/>
<evidence type="ECO:0000313" key="2">
    <source>
        <dbReference type="EMBL" id="EPJ35882.1"/>
    </source>
</evidence>
<accession>S4MQZ3</accession>
<keyword evidence="3" id="KW-1185">Reference proteome</keyword>
<sequence length="421" mass="46951">MEHMARVAVITAPNIGYRNTGMLTVDLAFESLRRRMTPEIDATWYTLHTPETVPLRECARGTDLPFRFHPLAEHLDSLRDHDAVVFWGDFLHTRHYLEQDATNRLLDFGFAEDRAAARTLLNRTLLFADQPDELLARTLSYGGTILHNSQSDYEDFEDKEYGPLFSRLVTRSRRVWVRDPLSAAKIAHLRGDRTTDHFGSDAALLSRPGDLGHLPTTEWSRAVPDGGAIGVFLGARTQIPEWLPAFCQDLSERLGAPLEWLPWFDRDVPAPVGHIAQRPGRHTIGDLVGVLPRYRLVITDTYHLCVNAWGAGTPAVCVGAPEPAPKTHDDYLTLSDVKKHVFHMAYDATDFYVSTLPDTREGHERRIDRLVRLVEGGGAEAVAARIRAHADYSATAFTETLASLLDTPQRPGSPGSPTLAP</sequence>
<gene>
    <name evidence="2" type="ORF">STAFG_7064</name>
</gene>
<feature type="domain" description="Polysaccharide pyruvyl transferase" evidence="1">
    <location>
        <begin position="137"/>
        <end position="319"/>
    </location>
</feature>
<dbReference type="HOGENOM" id="CLU_674257_0_0_11"/>
<dbReference type="EMBL" id="AOPY01001601">
    <property type="protein sequence ID" value="EPJ35882.1"/>
    <property type="molecule type" value="Genomic_DNA"/>
</dbReference>
<evidence type="ECO:0000259" key="1">
    <source>
        <dbReference type="Pfam" id="PF04230"/>
    </source>
</evidence>
<protein>
    <recommendedName>
        <fullName evidence="1">Polysaccharide pyruvyl transferase domain-containing protein</fullName>
    </recommendedName>
</protein>
<comment type="caution">
    <text evidence="2">The sequence shown here is derived from an EMBL/GenBank/DDBJ whole genome shotgun (WGS) entry which is preliminary data.</text>
</comment>
<name>S4MQZ3_9ACTN</name>
<reference evidence="2 3" key="1">
    <citation type="submission" date="2013-02" db="EMBL/GenBank/DDBJ databases">
        <title>Draft Genome Sequence of Streptomyces afghaniensis, Which Produces Compounds of the Julimycin B-Complex.</title>
        <authorList>
            <person name="Gruening B.A."/>
            <person name="Praeg A."/>
            <person name="Erxleben A."/>
            <person name="Guenther S."/>
            <person name="Fiedler H.-P."/>
            <person name="Goodfellow M."/>
            <person name="Mueller M."/>
        </authorList>
    </citation>
    <scope>NUCLEOTIDE SEQUENCE [LARGE SCALE GENOMIC DNA]</scope>
    <source>
        <strain evidence="2 3">772</strain>
    </source>
</reference>
<proteinExistence type="predicted"/>
<dbReference type="Pfam" id="PF04230">
    <property type="entry name" value="PS_pyruv_trans"/>
    <property type="match status" value="1"/>
</dbReference>
<evidence type="ECO:0000313" key="3">
    <source>
        <dbReference type="Proteomes" id="UP000015001"/>
    </source>
</evidence>
<organism evidence="2 3">
    <name type="scientific">Streptomyces afghaniensis 772</name>
    <dbReference type="NCBI Taxonomy" id="1283301"/>
    <lineage>
        <taxon>Bacteria</taxon>
        <taxon>Bacillati</taxon>
        <taxon>Actinomycetota</taxon>
        <taxon>Actinomycetes</taxon>
        <taxon>Kitasatosporales</taxon>
        <taxon>Streptomycetaceae</taxon>
        <taxon>Streptomyces</taxon>
    </lineage>
</organism>
<dbReference type="InterPro" id="IPR007345">
    <property type="entry name" value="Polysacch_pyruvyl_Trfase"/>
</dbReference>